<comment type="caution">
    <text evidence="4">The sequence shown here is derived from an EMBL/GenBank/DDBJ whole genome shotgun (WGS) entry which is preliminary data.</text>
</comment>
<accession>A0A101HLB1</accession>
<evidence type="ECO:0000256" key="3">
    <source>
        <dbReference type="SAM" id="Phobius"/>
    </source>
</evidence>
<comment type="subcellular location">
    <subcellularLocation>
        <location evidence="1">Cell outer membrane</location>
    </subcellularLocation>
</comment>
<dbReference type="InterPro" id="IPR012902">
    <property type="entry name" value="N_methyl_site"/>
</dbReference>
<protein>
    <recommendedName>
        <fullName evidence="6">Prepilin-type N-terminal cleavage/methylation domain-containing protein</fullName>
    </recommendedName>
</protein>
<dbReference type="AlphaFoldDB" id="A0A101HLB1"/>
<keyword evidence="3" id="KW-0812">Transmembrane</keyword>
<dbReference type="PATRIC" id="fig|1184387.3.peg.2065"/>
<sequence length="138" mass="15794">MRKGISLIEMVVSLAVSALLLISIFKIVNMWLAMSSSIVQETKTNMSLWRTFDIVERDLNRSTGNFLWGVSFISFDAIVDGQYKRIRYYVSGNRIMRRSGNSYNTVTEFRESAGFFEEEGTVRFIIDKREILIGTKGG</sequence>
<evidence type="ECO:0000313" key="4">
    <source>
        <dbReference type="EMBL" id="KUK78933.1"/>
    </source>
</evidence>
<reference evidence="5" key="1">
    <citation type="journal article" date="2015" name="MBio">
        <title>Genome-Resolved Metagenomic Analysis Reveals Roles for Candidate Phyla and Other Microbial Community Members in Biogeochemical Transformations in Oil Reservoirs.</title>
        <authorList>
            <person name="Hu P."/>
            <person name="Tom L."/>
            <person name="Singh A."/>
            <person name="Thomas B.C."/>
            <person name="Baker B.J."/>
            <person name="Piceno Y.M."/>
            <person name="Andersen G.L."/>
            <person name="Banfield J.F."/>
        </authorList>
    </citation>
    <scope>NUCLEOTIDE SEQUENCE [LARGE SCALE GENOMIC DNA]</scope>
</reference>
<keyword evidence="2" id="KW-0998">Cell outer membrane</keyword>
<keyword evidence="3" id="KW-0472">Membrane</keyword>
<dbReference type="PROSITE" id="PS00409">
    <property type="entry name" value="PROKAR_NTER_METHYL"/>
    <property type="match status" value="1"/>
</dbReference>
<gene>
    <name evidence="4" type="ORF">XD94_1573</name>
</gene>
<evidence type="ECO:0008006" key="6">
    <source>
        <dbReference type="Google" id="ProtNLM"/>
    </source>
</evidence>
<feature type="transmembrane region" description="Helical" evidence="3">
    <location>
        <begin position="12"/>
        <end position="34"/>
    </location>
</feature>
<evidence type="ECO:0000256" key="1">
    <source>
        <dbReference type="ARBA" id="ARBA00004442"/>
    </source>
</evidence>
<organism evidence="4 5">
    <name type="scientific">Mesotoga prima</name>
    <dbReference type="NCBI Taxonomy" id="1184387"/>
    <lineage>
        <taxon>Bacteria</taxon>
        <taxon>Thermotogati</taxon>
        <taxon>Thermotogota</taxon>
        <taxon>Thermotogae</taxon>
        <taxon>Kosmotogales</taxon>
        <taxon>Kosmotogaceae</taxon>
        <taxon>Mesotoga</taxon>
    </lineage>
</organism>
<evidence type="ECO:0000313" key="5">
    <source>
        <dbReference type="Proteomes" id="UP000054092"/>
    </source>
</evidence>
<proteinExistence type="predicted"/>
<dbReference type="Proteomes" id="UP000054092">
    <property type="component" value="Unassembled WGS sequence"/>
</dbReference>
<dbReference type="GO" id="GO:0009279">
    <property type="term" value="C:cell outer membrane"/>
    <property type="evidence" value="ECO:0007669"/>
    <property type="project" value="UniProtKB-SubCell"/>
</dbReference>
<evidence type="ECO:0000256" key="2">
    <source>
        <dbReference type="ARBA" id="ARBA00023237"/>
    </source>
</evidence>
<dbReference type="EMBL" id="LGGP01000324">
    <property type="protein sequence ID" value="KUK78933.1"/>
    <property type="molecule type" value="Genomic_DNA"/>
</dbReference>
<name>A0A101HLB1_9BACT</name>
<keyword evidence="3" id="KW-1133">Transmembrane helix</keyword>